<feature type="domain" description="ATPase BadF/BadG/BcrA/BcrD type" evidence="2">
    <location>
        <begin position="3"/>
        <end position="285"/>
    </location>
</feature>
<keyword evidence="3" id="KW-0614">Plasmid</keyword>
<dbReference type="InterPro" id="IPR043129">
    <property type="entry name" value="ATPase_NBD"/>
</dbReference>
<evidence type="ECO:0000313" key="3">
    <source>
        <dbReference type="EMBL" id="AYG63394.1"/>
    </source>
</evidence>
<dbReference type="GO" id="GO:0016301">
    <property type="term" value="F:kinase activity"/>
    <property type="evidence" value="ECO:0007669"/>
    <property type="project" value="UniProtKB-KW"/>
</dbReference>
<keyword evidence="4" id="KW-1185">Reference proteome</keyword>
<dbReference type="InterPro" id="IPR002731">
    <property type="entry name" value="ATPase_BadF"/>
</dbReference>
<dbReference type="Pfam" id="PF01869">
    <property type="entry name" value="BcrAD_BadFG"/>
    <property type="match status" value="1"/>
</dbReference>
<dbReference type="EMBL" id="CP032695">
    <property type="protein sequence ID" value="AYG63394.1"/>
    <property type="molecule type" value="Genomic_DNA"/>
</dbReference>
<evidence type="ECO:0000313" key="4">
    <source>
        <dbReference type="Proteomes" id="UP000282195"/>
    </source>
</evidence>
<evidence type="ECO:0000256" key="1">
    <source>
        <dbReference type="SAM" id="MobiDB-lite"/>
    </source>
</evidence>
<proteinExistence type="predicted"/>
<reference evidence="3 4" key="1">
    <citation type="submission" date="2018-10" db="EMBL/GenBank/DDBJ databases">
        <title>Rhizobium etli, R. leguminosarum and a new Rhizobium genospecies from Phaseolus dumosus.</title>
        <authorList>
            <person name="Ramirez-Puebla S.T."/>
            <person name="Rogel-Hernandez M.A."/>
            <person name="Guerrero G."/>
            <person name="Ormeno-Orrillo E."/>
            <person name="Martinez-Romero J.C."/>
            <person name="Negrete-Yankelevich S."/>
            <person name="Martinez-Romero E."/>
        </authorList>
    </citation>
    <scope>NUCLEOTIDE SEQUENCE [LARGE SCALE GENOMIC DNA]</scope>
    <source>
        <strain evidence="3 4">CCGE525</strain>
        <plasmid evidence="4">prccge525c</plasmid>
    </source>
</reference>
<dbReference type="PANTHER" id="PTHR43190">
    <property type="entry name" value="N-ACETYL-D-GLUCOSAMINE KINASE"/>
    <property type="match status" value="1"/>
</dbReference>
<dbReference type="AlphaFoldDB" id="A0A387G527"/>
<dbReference type="KEGG" id="rjg:CCGE525_32570"/>
<gene>
    <name evidence="3" type="ORF">CCGE525_32570</name>
</gene>
<feature type="region of interest" description="Disordered" evidence="1">
    <location>
        <begin position="298"/>
        <end position="318"/>
    </location>
</feature>
<dbReference type="InterPro" id="IPR052519">
    <property type="entry name" value="Euk-type_GlcNAc_Kinase"/>
</dbReference>
<dbReference type="OrthoDB" id="63487at2"/>
<dbReference type="RefSeq" id="WP_120708299.1">
    <property type="nucleotide sequence ID" value="NZ_CP032695.1"/>
</dbReference>
<accession>A0A387G527</accession>
<evidence type="ECO:0000259" key="2">
    <source>
        <dbReference type="Pfam" id="PF01869"/>
    </source>
</evidence>
<sequence length="318" mass="32588">MIVGIDIGGTKTHLMGEDEHGRIGERTLATSEWRGRREAERDASMLVSLINGMVGDRTPAAVVVGSHGCDTDEECSSLQAQLAGQLSGTVLVLNDSELLLPAAGKPDGISVISGTGSIAVGRNRNRKMIAAGGWGWYLGDEGSASGLVREAARAVRGSLDAGGALDGLGRALMDALAIKSPVEFGRALSDIGSAAGIGELAPIVFQAADDGSSLASGVIEYGGETLALLAARLIARGAKESDVVTGGGVITRQPRLFEAFSRALANKAPKLSLTLLKEPPVKGAILLARRLATGERPASLPLPHVAGKVETTDDGRAA</sequence>
<dbReference type="Gene3D" id="3.30.420.40">
    <property type="match status" value="2"/>
</dbReference>
<dbReference type="Proteomes" id="UP000282195">
    <property type="component" value="Plasmid pRCCGE525c"/>
</dbReference>
<organism evidence="3 4">
    <name type="scientific">Rhizobium jaguaris</name>
    <dbReference type="NCBI Taxonomy" id="1312183"/>
    <lineage>
        <taxon>Bacteria</taxon>
        <taxon>Pseudomonadati</taxon>
        <taxon>Pseudomonadota</taxon>
        <taxon>Alphaproteobacteria</taxon>
        <taxon>Hyphomicrobiales</taxon>
        <taxon>Rhizobiaceae</taxon>
        <taxon>Rhizobium/Agrobacterium group</taxon>
        <taxon>Rhizobium</taxon>
    </lineage>
</organism>
<dbReference type="SUPFAM" id="SSF53067">
    <property type="entry name" value="Actin-like ATPase domain"/>
    <property type="match status" value="2"/>
</dbReference>
<name>A0A387G527_9HYPH</name>
<keyword evidence="3" id="KW-0418">Kinase</keyword>
<geneLocation type="plasmid" evidence="4">
    <name>prccge525c</name>
</geneLocation>
<keyword evidence="3" id="KW-0808">Transferase</keyword>
<protein>
    <submittedName>
        <fullName evidence="3">N-acetylglucosamine kinase</fullName>
    </submittedName>
</protein>
<dbReference type="PANTHER" id="PTHR43190:SF3">
    <property type="entry name" value="N-ACETYL-D-GLUCOSAMINE KINASE"/>
    <property type="match status" value="1"/>
</dbReference>